<comment type="caution">
    <text evidence="2">The sequence shown here is derived from an EMBL/GenBank/DDBJ whole genome shotgun (WGS) entry which is preliminary data.</text>
</comment>
<dbReference type="Proteomes" id="UP000789595">
    <property type="component" value="Unassembled WGS sequence"/>
</dbReference>
<protein>
    <submittedName>
        <fullName evidence="2">Uncharacterized protein</fullName>
    </submittedName>
</protein>
<proteinExistence type="predicted"/>
<feature type="compositionally biased region" description="Basic and acidic residues" evidence="1">
    <location>
        <begin position="17"/>
        <end position="37"/>
    </location>
</feature>
<dbReference type="AlphaFoldDB" id="A0A8J2SZE1"/>
<dbReference type="EMBL" id="CAKKNE010000005">
    <property type="protein sequence ID" value="CAH0376069.1"/>
    <property type="molecule type" value="Genomic_DNA"/>
</dbReference>
<sequence length="156" mass="17423">MAIKAQCSSDAAPRRPYWADREAPRQRSSRDDRRRAPPIDVAADPRRRYHAARDGSSGEVKTPGSPSPRRGRSASPRHEQSHVPPTPAPTPTASATAVTPRAHRTFFFDAMRHKVSKKKKRTQTSIDSVEFDLDLTDVTPRLIAMGFPSTGLDRRR</sequence>
<evidence type="ECO:0000256" key="1">
    <source>
        <dbReference type="SAM" id="MobiDB-lite"/>
    </source>
</evidence>
<evidence type="ECO:0000313" key="2">
    <source>
        <dbReference type="EMBL" id="CAH0376069.1"/>
    </source>
</evidence>
<evidence type="ECO:0000313" key="3">
    <source>
        <dbReference type="Proteomes" id="UP000789595"/>
    </source>
</evidence>
<gene>
    <name evidence="2" type="ORF">PECAL_5P06230</name>
</gene>
<feature type="region of interest" description="Disordered" evidence="1">
    <location>
        <begin position="1"/>
        <end position="100"/>
    </location>
</feature>
<organism evidence="2 3">
    <name type="scientific">Pelagomonas calceolata</name>
    <dbReference type="NCBI Taxonomy" id="35677"/>
    <lineage>
        <taxon>Eukaryota</taxon>
        <taxon>Sar</taxon>
        <taxon>Stramenopiles</taxon>
        <taxon>Ochrophyta</taxon>
        <taxon>Pelagophyceae</taxon>
        <taxon>Pelagomonadales</taxon>
        <taxon>Pelagomonadaceae</taxon>
        <taxon>Pelagomonas</taxon>
    </lineage>
</organism>
<dbReference type="Gene3D" id="3.90.190.10">
    <property type="entry name" value="Protein tyrosine phosphatase superfamily"/>
    <property type="match status" value="1"/>
</dbReference>
<accession>A0A8J2SZE1</accession>
<reference evidence="2" key="1">
    <citation type="submission" date="2021-11" db="EMBL/GenBank/DDBJ databases">
        <authorList>
            <consortium name="Genoscope - CEA"/>
            <person name="William W."/>
        </authorList>
    </citation>
    <scope>NUCLEOTIDE SEQUENCE</scope>
</reference>
<dbReference type="InterPro" id="IPR029021">
    <property type="entry name" value="Prot-tyrosine_phosphatase-like"/>
</dbReference>
<dbReference type="OrthoDB" id="16692at2759"/>
<name>A0A8J2SZE1_9STRA</name>
<keyword evidence="3" id="KW-1185">Reference proteome</keyword>
<feature type="compositionally biased region" description="Low complexity" evidence="1">
    <location>
        <begin position="91"/>
        <end position="100"/>
    </location>
</feature>